<protein>
    <submittedName>
        <fullName evidence="1">Uncharacterized protein</fullName>
    </submittedName>
</protein>
<name>A0A9Q1C8P6_HOLLE</name>
<sequence length="120" mass="13919">MTTLKQDCVEGFPDQLINYRNKERSRKSTIPDSLVDMYSLLQGSKICVQSDNSDALDAFFRRKLQSAKWTNARLMSVTTLEVIVKKLVTVQYIICKTALTFTFENGIDEVRFTRRQREKS</sequence>
<evidence type="ECO:0000313" key="1">
    <source>
        <dbReference type="EMBL" id="KAJ8040099.1"/>
    </source>
</evidence>
<keyword evidence="2" id="KW-1185">Reference proteome</keyword>
<organism evidence="1 2">
    <name type="scientific">Holothuria leucospilota</name>
    <name type="common">Black long sea cucumber</name>
    <name type="synonym">Mertensiothuria leucospilota</name>
    <dbReference type="NCBI Taxonomy" id="206669"/>
    <lineage>
        <taxon>Eukaryota</taxon>
        <taxon>Metazoa</taxon>
        <taxon>Echinodermata</taxon>
        <taxon>Eleutherozoa</taxon>
        <taxon>Echinozoa</taxon>
        <taxon>Holothuroidea</taxon>
        <taxon>Aspidochirotacea</taxon>
        <taxon>Aspidochirotida</taxon>
        <taxon>Holothuriidae</taxon>
        <taxon>Holothuria</taxon>
    </lineage>
</organism>
<comment type="caution">
    <text evidence="1">The sequence shown here is derived from an EMBL/GenBank/DDBJ whole genome shotgun (WGS) entry which is preliminary data.</text>
</comment>
<dbReference type="EMBL" id="JAIZAY010000006">
    <property type="protein sequence ID" value="KAJ8040099.1"/>
    <property type="molecule type" value="Genomic_DNA"/>
</dbReference>
<evidence type="ECO:0000313" key="2">
    <source>
        <dbReference type="Proteomes" id="UP001152320"/>
    </source>
</evidence>
<accession>A0A9Q1C8P6</accession>
<dbReference type="AlphaFoldDB" id="A0A9Q1C8P6"/>
<dbReference type="Proteomes" id="UP001152320">
    <property type="component" value="Chromosome 6"/>
</dbReference>
<gene>
    <name evidence="1" type="ORF">HOLleu_14298</name>
</gene>
<reference evidence="1" key="1">
    <citation type="submission" date="2021-10" db="EMBL/GenBank/DDBJ databases">
        <title>Tropical sea cucumber genome reveals ecological adaptation and Cuvierian tubules defense mechanism.</title>
        <authorList>
            <person name="Chen T."/>
        </authorList>
    </citation>
    <scope>NUCLEOTIDE SEQUENCE</scope>
    <source>
        <strain evidence="1">Nanhai2018</strain>
        <tissue evidence="1">Muscle</tissue>
    </source>
</reference>
<proteinExistence type="predicted"/>